<sequence>MTAANTQHPATTDRSIICGPVRSAPVPVPPCPAGYVALEWLEHAPGFVACLVGPDFVFAHANDAYKRLVGRADLVGLPFHVALPDVAEQGVMPLLKSAMATGERLVQSARPVHLASPDGGTQLRYVDFVAQPIPHGGAEGGTALLILGSDVTMETVSQRDLEFSLTHDVVTGLPNHALFRDRLEHALRRAARAQHPLQVAALRPDLFKRVNALVGSESGQRILHEIARRIERAAGPEATVASDKGDKFLILLEGGQQPQAASTIQDIVRAVAEPFDHADQAVYVTCSVGAAAFPLSGQTADSLLLAADRALARAKEAGAGVVRWDDTPPDGADIERLRLGFALREALADGKLQVRYQPRVDLVTGAITAVEASVHWDRDGETVAPATLTGIADECGLSGDLGHWVLRTACAHAAGWRAQGLTAVRVAVNLTAHQFTMCDPEQSIAAALAEAGLPADGLDLGLTENLLMGDMERAVACLQALRNLGIRLCLAGFGTGYSSLANLQRLPLDVLKIDGSFLTRVPDEEGAAAVVNAIVTMGHSLGMRVVADGVEREPQCEFLSRHMCDEVQGGYVSFPLAVDAMTAMLRAGAGLAPRLLRFNRTQPTLLLVDDEPSILSSLRRLLRGDGYRILTANSGSEGLQILAENAVDVIVSDQRMPEMTGVEFLRKVRQSYPDTVRIVLSGFTELQTVTDAVNAGAIYKFLTKPWDDEQLRSHIQEAVAYSAMANENRLLALQVRTANQKLAAVNRQLETVLARQQSEIERGEISLDIVHEALDNVPVPVLASDDLGIVVLANRAAQGMFAAYGLLLGCDVRQLFPDLPDRMEEGAGFSFDYEHEGKRFAASVQPMGSGSQSRGWLIAVTLPA</sequence>
<dbReference type="PANTHER" id="PTHR44757:SF2">
    <property type="entry name" value="BIOFILM ARCHITECTURE MAINTENANCE PROTEIN MBAA"/>
    <property type="match status" value="1"/>
</dbReference>
<dbReference type="CDD" id="cd17569">
    <property type="entry name" value="REC_HupR-like"/>
    <property type="match status" value="1"/>
</dbReference>
<dbReference type="SMART" id="SM00267">
    <property type="entry name" value="GGDEF"/>
    <property type="match status" value="1"/>
</dbReference>
<dbReference type="SUPFAM" id="SSF55073">
    <property type="entry name" value="Nucleotide cyclase"/>
    <property type="match status" value="1"/>
</dbReference>
<dbReference type="Gene3D" id="3.30.70.270">
    <property type="match status" value="1"/>
</dbReference>
<dbReference type="InterPro" id="IPR035919">
    <property type="entry name" value="EAL_sf"/>
</dbReference>
<dbReference type="RefSeq" id="WP_258815392.1">
    <property type="nucleotide sequence ID" value="NZ_JANUGW010000002.1"/>
</dbReference>
<gene>
    <name evidence="5" type="ORF">NX784_03965</name>
</gene>
<feature type="domain" description="Response regulatory" evidence="2">
    <location>
        <begin position="604"/>
        <end position="719"/>
    </location>
</feature>
<dbReference type="SUPFAM" id="SSF55785">
    <property type="entry name" value="PYP-like sensor domain (PAS domain)"/>
    <property type="match status" value="1"/>
</dbReference>
<accession>A0ABT1ZLF2</accession>
<dbReference type="InterPro" id="IPR001789">
    <property type="entry name" value="Sig_transdc_resp-reg_receiver"/>
</dbReference>
<dbReference type="PANTHER" id="PTHR44757">
    <property type="entry name" value="DIGUANYLATE CYCLASE DGCP"/>
    <property type="match status" value="1"/>
</dbReference>
<comment type="caution">
    <text evidence="5">The sequence shown here is derived from an EMBL/GenBank/DDBJ whole genome shotgun (WGS) entry which is preliminary data.</text>
</comment>
<dbReference type="Gene3D" id="3.30.450.20">
    <property type="entry name" value="PAS domain"/>
    <property type="match status" value="1"/>
</dbReference>
<dbReference type="Pfam" id="PF13188">
    <property type="entry name" value="PAS_8"/>
    <property type="match status" value="1"/>
</dbReference>
<evidence type="ECO:0000256" key="1">
    <source>
        <dbReference type="PROSITE-ProRule" id="PRU00169"/>
    </source>
</evidence>
<dbReference type="InterPro" id="IPR029787">
    <property type="entry name" value="Nucleotide_cyclase"/>
</dbReference>
<protein>
    <submittedName>
        <fullName evidence="5">EAL domain-containing protein</fullName>
    </submittedName>
</protein>
<dbReference type="SUPFAM" id="SSF141868">
    <property type="entry name" value="EAL domain-like"/>
    <property type="match status" value="1"/>
</dbReference>
<dbReference type="CDD" id="cd01948">
    <property type="entry name" value="EAL"/>
    <property type="match status" value="1"/>
</dbReference>
<dbReference type="InterPro" id="IPR052155">
    <property type="entry name" value="Biofilm_reg_signaling"/>
</dbReference>
<keyword evidence="6" id="KW-1185">Reference proteome</keyword>
<dbReference type="NCBIfam" id="TIGR00254">
    <property type="entry name" value="GGDEF"/>
    <property type="match status" value="1"/>
</dbReference>
<dbReference type="InterPro" id="IPR011006">
    <property type="entry name" value="CheY-like_superfamily"/>
</dbReference>
<dbReference type="Gene3D" id="3.40.50.2300">
    <property type="match status" value="1"/>
</dbReference>
<dbReference type="PROSITE" id="PS50887">
    <property type="entry name" value="GGDEF"/>
    <property type="match status" value="1"/>
</dbReference>
<dbReference type="CDD" id="cd01949">
    <property type="entry name" value="GGDEF"/>
    <property type="match status" value="1"/>
</dbReference>
<evidence type="ECO:0000259" key="3">
    <source>
        <dbReference type="PROSITE" id="PS50883"/>
    </source>
</evidence>
<dbReference type="InterPro" id="IPR043128">
    <property type="entry name" value="Rev_trsase/Diguanyl_cyclase"/>
</dbReference>
<feature type="domain" description="GGDEF" evidence="4">
    <location>
        <begin position="195"/>
        <end position="327"/>
    </location>
</feature>
<dbReference type="SUPFAM" id="SSF52172">
    <property type="entry name" value="CheY-like"/>
    <property type="match status" value="1"/>
</dbReference>
<dbReference type="InterPro" id="IPR001633">
    <property type="entry name" value="EAL_dom"/>
</dbReference>
<keyword evidence="1" id="KW-0597">Phosphoprotein</keyword>
<dbReference type="Pfam" id="PF00990">
    <property type="entry name" value="GGDEF"/>
    <property type="match status" value="1"/>
</dbReference>
<dbReference type="SMART" id="SM00052">
    <property type="entry name" value="EAL"/>
    <property type="match status" value="1"/>
</dbReference>
<name>A0ABT1ZLF2_9BURK</name>
<dbReference type="Pfam" id="PF08448">
    <property type="entry name" value="PAS_4"/>
    <property type="match status" value="1"/>
</dbReference>
<dbReference type="Pfam" id="PF00072">
    <property type="entry name" value="Response_reg"/>
    <property type="match status" value="1"/>
</dbReference>
<dbReference type="InterPro" id="IPR000014">
    <property type="entry name" value="PAS"/>
</dbReference>
<dbReference type="PROSITE" id="PS50883">
    <property type="entry name" value="EAL"/>
    <property type="match status" value="1"/>
</dbReference>
<organism evidence="5 6">
    <name type="scientific">Massilia pinisoli</name>
    <dbReference type="NCBI Taxonomy" id="1772194"/>
    <lineage>
        <taxon>Bacteria</taxon>
        <taxon>Pseudomonadati</taxon>
        <taxon>Pseudomonadota</taxon>
        <taxon>Betaproteobacteria</taxon>
        <taxon>Burkholderiales</taxon>
        <taxon>Oxalobacteraceae</taxon>
        <taxon>Telluria group</taxon>
        <taxon>Massilia</taxon>
    </lineage>
</organism>
<feature type="modified residue" description="4-aspartylphosphate" evidence="1">
    <location>
        <position position="653"/>
    </location>
</feature>
<evidence type="ECO:0000259" key="2">
    <source>
        <dbReference type="PROSITE" id="PS50110"/>
    </source>
</evidence>
<dbReference type="Pfam" id="PF00563">
    <property type="entry name" value="EAL"/>
    <property type="match status" value="1"/>
</dbReference>
<dbReference type="Gene3D" id="3.20.20.450">
    <property type="entry name" value="EAL domain"/>
    <property type="match status" value="1"/>
</dbReference>
<evidence type="ECO:0000259" key="4">
    <source>
        <dbReference type="PROSITE" id="PS50887"/>
    </source>
</evidence>
<dbReference type="InterPro" id="IPR000160">
    <property type="entry name" value="GGDEF_dom"/>
</dbReference>
<dbReference type="Proteomes" id="UP001204151">
    <property type="component" value="Unassembled WGS sequence"/>
</dbReference>
<evidence type="ECO:0000313" key="6">
    <source>
        <dbReference type="Proteomes" id="UP001204151"/>
    </source>
</evidence>
<feature type="domain" description="EAL" evidence="3">
    <location>
        <begin position="336"/>
        <end position="589"/>
    </location>
</feature>
<dbReference type="InterPro" id="IPR035965">
    <property type="entry name" value="PAS-like_dom_sf"/>
</dbReference>
<evidence type="ECO:0000313" key="5">
    <source>
        <dbReference type="EMBL" id="MCS0580741.1"/>
    </source>
</evidence>
<dbReference type="SMART" id="SM00448">
    <property type="entry name" value="REC"/>
    <property type="match status" value="1"/>
</dbReference>
<dbReference type="InterPro" id="IPR013656">
    <property type="entry name" value="PAS_4"/>
</dbReference>
<proteinExistence type="predicted"/>
<dbReference type="PROSITE" id="PS50110">
    <property type="entry name" value="RESPONSE_REGULATORY"/>
    <property type="match status" value="1"/>
</dbReference>
<dbReference type="EMBL" id="JANUGW010000002">
    <property type="protein sequence ID" value="MCS0580741.1"/>
    <property type="molecule type" value="Genomic_DNA"/>
</dbReference>
<reference evidence="5 6" key="1">
    <citation type="submission" date="2022-08" db="EMBL/GenBank/DDBJ databases">
        <title>Reclassification of Massilia species as members of the genera Telluria, Duganella, Pseudoduganella, Mokoshia gen. nov. and Zemynaea gen. nov. using orthogonal and non-orthogonal genome-based approaches.</title>
        <authorList>
            <person name="Bowman J.P."/>
        </authorList>
    </citation>
    <scope>NUCLEOTIDE SEQUENCE [LARGE SCALE GENOMIC DNA]</scope>
    <source>
        <strain evidence="5 6">JCM 31316</strain>
    </source>
</reference>